<dbReference type="AlphaFoldDB" id="A0A6N2RA88"/>
<dbReference type="PANTHER" id="PTHR10357:SF184">
    <property type="entry name" value="OLIGO-1,6-GLUCOSIDASE 1"/>
    <property type="match status" value="1"/>
</dbReference>
<dbReference type="EMBL" id="CACRST010000006">
    <property type="protein sequence ID" value="VYS76991.1"/>
    <property type="molecule type" value="Genomic_DNA"/>
</dbReference>
<dbReference type="InterPro" id="IPR045857">
    <property type="entry name" value="O16G_dom_2"/>
</dbReference>
<dbReference type="FunFam" id="3.90.400.10:FF:000002">
    <property type="entry name" value="Sucrose isomerase"/>
    <property type="match status" value="1"/>
</dbReference>
<dbReference type="InterPro" id="IPR032091">
    <property type="entry name" value="Malt_amylase-like_C"/>
</dbReference>
<dbReference type="Pfam" id="PF00128">
    <property type="entry name" value="Alpha-amylase"/>
    <property type="match status" value="1"/>
</dbReference>
<dbReference type="InterPro" id="IPR013780">
    <property type="entry name" value="Glyco_hydro_b"/>
</dbReference>
<dbReference type="GO" id="GO:0004574">
    <property type="term" value="F:oligo-1,6-glucosidase activity"/>
    <property type="evidence" value="ECO:0007669"/>
    <property type="project" value="UniProtKB-EC"/>
</dbReference>
<dbReference type="Gene3D" id="3.20.20.80">
    <property type="entry name" value="Glycosidases"/>
    <property type="match status" value="1"/>
</dbReference>
<dbReference type="GO" id="GO:0004556">
    <property type="term" value="F:alpha-amylase activity"/>
    <property type="evidence" value="ECO:0007669"/>
    <property type="project" value="TreeGrafter"/>
</dbReference>
<keyword evidence="2 5" id="KW-0378">Hydrolase</keyword>
<dbReference type="FunFam" id="3.20.20.80:FF:000064">
    <property type="entry name" value="Oligo-1,6-glucosidase"/>
    <property type="match status" value="1"/>
</dbReference>
<dbReference type="EC" id="3.2.1.10" evidence="5"/>
<dbReference type="FunFam" id="3.20.20.80:FF:000014">
    <property type="entry name" value="Alpha,alpha-phosphotrehalase"/>
    <property type="match status" value="1"/>
</dbReference>
<dbReference type="InterPro" id="IPR006047">
    <property type="entry name" value="GH13_cat_dom"/>
</dbReference>
<feature type="domain" description="Glycosyl hydrolase family 13 catalytic" evidence="4">
    <location>
        <begin position="38"/>
        <end position="445"/>
    </location>
</feature>
<evidence type="ECO:0000256" key="2">
    <source>
        <dbReference type="ARBA" id="ARBA00022801"/>
    </source>
</evidence>
<name>A0A6N2RA88_9FIRM</name>
<dbReference type="Pfam" id="PF16657">
    <property type="entry name" value="Malt_amylase_C"/>
    <property type="match status" value="1"/>
</dbReference>
<gene>
    <name evidence="5" type="primary">malL_1</name>
    <name evidence="5" type="ORF">BGLFYP119_00539</name>
</gene>
<keyword evidence="3 5" id="KW-0326">Glycosidase</keyword>
<evidence type="ECO:0000256" key="1">
    <source>
        <dbReference type="ARBA" id="ARBA00008061"/>
    </source>
</evidence>
<dbReference type="SUPFAM" id="SSF51011">
    <property type="entry name" value="Glycosyl hydrolase domain"/>
    <property type="match status" value="1"/>
</dbReference>
<sequence length="581" mass="68065">MLMVSVMAIGILTGCGEYGNNRRLNMEKKWWKESVVYQIYPKSFKDSNGDGIGDIKGIIEKLDYLEELGVNVLWISPMLESPQDDNGYDISDYRRIYEEYGTMDDYEKMLSEAHKRDIRVLMDLVVNHTSDEHNWFIESRKSRDNPYRDYYIWKDPVNGKEPNNWGGVFGGPAWEYDEQTQMYYLHLFSKKQPDLNWENEKVRREVYDMMNFWCEKGIDGFRMDVISMISKNQTFPDGKVKNGLYGDFNPYCVHGPRIHEFLQEMNKEVLSRYDIMTVGETSGVTIEEAQKYAGEDRNELNMVFQFEHVEDACGDHGKWTTAKFNFRDFKKTMIKWQEELQGKAWNSLFLGNHDQPRSVSRFGNDNPAYRETSAKMLATCLHMMQGTPYVYQGEELGMTNAYFDKLEDYRDIESINCFTELTEAGIMTPEYMMKCLMLRSRDNARTPMQWNDSAQGGFTSGKPWIRINSNYKEINAAQQLDDPDSVFHYYQKLIRLRKEKEVIVYGSFEALCRDDDKIFAYIRKLDQEKLLTVCNFSDQDAEMEIPEEFAGAQCLITNLGRTIFDGVAILKPYEAFVLYKR</sequence>
<dbReference type="InterPro" id="IPR017853">
    <property type="entry name" value="GH"/>
</dbReference>
<accession>A0A6N2RA88</accession>
<reference evidence="5" key="1">
    <citation type="submission" date="2019-11" db="EMBL/GenBank/DDBJ databases">
        <authorList>
            <person name="Feng L."/>
        </authorList>
    </citation>
    <scope>NUCLEOTIDE SEQUENCE</scope>
    <source>
        <strain evidence="5">BgluceraseaLFYP119</strain>
    </source>
</reference>
<dbReference type="PANTHER" id="PTHR10357">
    <property type="entry name" value="ALPHA-AMYLASE FAMILY MEMBER"/>
    <property type="match status" value="1"/>
</dbReference>
<dbReference type="GO" id="GO:0009313">
    <property type="term" value="P:oligosaccharide catabolic process"/>
    <property type="evidence" value="ECO:0007669"/>
    <property type="project" value="TreeGrafter"/>
</dbReference>
<evidence type="ECO:0000256" key="3">
    <source>
        <dbReference type="ARBA" id="ARBA00023295"/>
    </source>
</evidence>
<dbReference type="SMART" id="SM00642">
    <property type="entry name" value="Aamy"/>
    <property type="match status" value="1"/>
</dbReference>
<comment type="similarity">
    <text evidence="1">Belongs to the glycosyl hydrolase 13 family.</text>
</comment>
<dbReference type="CDD" id="cd11333">
    <property type="entry name" value="AmyAc_SI_OligoGlu_DGase"/>
    <property type="match status" value="1"/>
</dbReference>
<evidence type="ECO:0000313" key="5">
    <source>
        <dbReference type="EMBL" id="VYS76991.1"/>
    </source>
</evidence>
<evidence type="ECO:0000259" key="4">
    <source>
        <dbReference type="SMART" id="SM00642"/>
    </source>
</evidence>
<dbReference type="Gene3D" id="3.90.400.10">
    <property type="entry name" value="Oligo-1,6-glucosidase, Domain 2"/>
    <property type="match status" value="1"/>
</dbReference>
<organism evidence="5">
    <name type="scientific">Blautia glucerasea</name>
    <dbReference type="NCBI Taxonomy" id="536633"/>
    <lineage>
        <taxon>Bacteria</taxon>
        <taxon>Bacillati</taxon>
        <taxon>Bacillota</taxon>
        <taxon>Clostridia</taxon>
        <taxon>Lachnospirales</taxon>
        <taxon>Lachnospiraceae</taxon>
        <taxon>Blautia</taxon>
    </lineage>
</organism>
<dbReference type="NCBIfam" id="NF008183">
    <property type="entry name" value="PRK10933.1"/>
    <property type="match status" value="1"/>
</dbReference>
<dbReference type="Gene3D" id="2.60.40.1180">
    <property type="entry name" value="Golgi alpha-mannosidase II"/>
    <property type="match status" value="1"/>
</dbReference>
<protein>
    <submittedName>
        <fullName evidence="5">Oligo-1,6-glucosidase</fullName>
        <ecNumber evidence="5">3.2.1.10</ecNumber>
    </submittedName>
</protein>
<proteinExistence type="inferred from homology"/>
<dbReference type="SUPFAM" id="SSF51445">
    <property type="entry name" value="(Trans)glycosidases"/>
    <property type="match status" value="1"/>
</dbReference>